<dbReference type="Gene3D" id="3.40.1050.10">
    <property type="entry name" value="Carbonic anhydrase"/>
    <property type="match status" value="1"/>
</dbReference>
<dbReference type="Proteomes" id="UP001056291">
    <property type="component" value="Chromosome"/>
</dbReference>
<dbReference type="Pfam" id="PF00484">
    <property type="entry name" value="Pro_CA"/>
    <property type="match status" value="1"/>
</dbReference>
<dbReference type="PANTHER" id="PTHR11002:SF76">
    <property type="entry name" value="CARBONIC ANHYDRASE"/>
    <property type="match status" value="1"/>
</dbReference>
<dbReference type="PROSITE" id="PS00704">
    <property type="entry name" value="PROK_CO2_ANHYDRASE_1"/>
    <property type="match status" value="1"/>
</dbReference>
<proteinExistence type="inferred from homology"/>
<keyword evidence="6" id="KW-0456">Lyase</keyword>
<evidence type="ECO:0000313" key="8">
    <source>
        <dbReference type="EMBL" id="USG62524.1"/>
    </source>
</evidence>
<evidence type="ECO:0000256" key="2">
    <source>
        <dbReference type="ARBA" id="ARBA00006217"/>
    </source>
</evidence>
<evidence type="ECO:0000256" key="1">
    <source>
        <dbReference type="ARBA" id="ARBA00001947"/>
    </source>
</evidence>
<keyword evidence="5" id="KW-0862">Zinc</keyword>
<evidence type="ECO:0000256" key="3">
    <source>
        <dbReference type="ARBA" id="ARBA00012925"/>
    </source>
</evidence>
<evidence type="ECO:0000256" key="4">
    <source>
        <dbReference type="ARBA" id="ARBA00022723"/>
    </source>
</evidence>
<gene>
    <name evidence="8" type="ORF">NBZ79_05995</name>
</gene>
<keyword evidence="4" id="KW-0479">Metal-binding</keyword>
<comment type="similarity">
    <text evidence="2">Belongs to the beta-class carbonic anhydrase family.</text>
</comment>
<sequence>MDRYQELIEGYKAFRHKYLQQDFDNYRSWAATTQNPKVMVIGCSDSRVNPAILTHAGLGDIFAANNVANIVPPYETGQHAHLSIGAAVQFAVTHLEVEHIIVMAHSGCGGVRALMSSGDEDENVRPKDDYIQGWVNVISEARDAVKSTMGDRDFEEQCQVCEMEGALVSLANLTGYPYVRRALEKGNLDLHAWYFHIETGELLSFNHEKGQYQRLVPPQ</sequence>
<keyword evidence="9" id="KW-1185">Reference proteome</keyword>
<protein>
    <recommendedName>
        <fullName evidence="3">carbonic anhydrase</fullName>
        <ecNumber evidence="3">4.2.1.1</ecNumber>
    </recommendedName>
</protein>
<accession>A0ABY4WB89</accession>
<name>A0ABY4WB89_9PROT</name>
<dbReference type="EMBL" id="CP098747">
    <property type="protein sequence ID" value="USG62524.1"/>
    <property type="molecule type" value="Genomic_DNA"/>
</dbReference>
<comment type="cofactor">
    <cofactor evidence="1">
        <name>Zn(2+)</name>
        <dbReference type="ChEBI" id="CHEBI:29105"/>
    </cofactor>
</comment>
<evidence type="ECO:0000256" key="7">
    <source>
        <dbReference type="ARBA" id="ARBA00048348"/>
    </source>
</evidence>
<evidence type="ECO:0000313" key="9">
    <source>
        <dbReference type="Proteomes" id="UP001056291"/>
    </source>
</evidence>
<dbReference type="EC" id="4.2.1.1" evidence="3"/>
<dbReference type="RefSeq" id="WP_251936364.1">
    <property type="nucleotide sequence ID" value="NZ_CP098747.1"/>
</dbReference>
<comment type="catalytic activity">
    <reaction evidence="7">
        <text>hydrogencarbonate + H(+) = CO2 + H2O</text>
        <dbReference type="Rhea" id="RHEA:10748"/>
        <dbReference type="ChEBI" id="CHEBI:15377"/>
        <dbReference type="ChEBI" id="CHEBI:15378"/>
        <dbReference type="ChEBI" id="CHEBI:16526"/>
        <dbReference type="ChEBI" id="CHEBI:17544"/>
        <dbReference type="EC" id="4.2.1.1"/>
    </reaction>
</comment>
<organism evidence="8 9">
    <name type="scientific">Sneathiella marina</name>
    <dbReference type="NCBI Taxonomy" id="2950108"/>
    <lineage>
        <taxon>Bacteria</taxon>
        <taxon>Pseudomonadati</taxon>
        <taxon>Pseudomonadota</taxon>
        <taxon>Alphaproteobacteria</taxon>
        <taxon>Sneathiellales</taxon>
        <taxon>Sneathiellaceae</taxon>
        <taxon>Sneathiella</taxon>
    </lineage>
</organism>
<dbReference type="InterPro" id="IPR001765">
    <property type="entry name" value="Carbonic_anhydrase"/>
</dbReference>
<dbReference type="PANTHER" id="PTHR11002">
    <property type="entry name" value="CARBONIC ANHYDRASE"/>
    <property type="match status" value="1"/>
</dbReference>
<dbReference type="InterPro" id="IPR036874">
    <property type="entry name" value="Carbonic_anhydrase_sf"/>
</dbReference>
<evidence type="ECO:0000256" key="5">
    <source>
        <dbReference type="ARBA" id="ARBA00022833"/>
    </source>
</evidence>
<dbReference type="SMART" id="SM00947">
    <property type="entry name" value="Pro_CA"/>
    <property type="match status" value="1"/>
</dbReference>
<dbReference type="SUPFAM" id="SSF53056">
    <property type="entry name" value="beta-carbonic anhydrase, cab"/>
    <property type="match status" value="1"/>
</dbReference>
<dbReference type="InterPro" id="IPR015892">
    <property type="entry name" value="Carbonic_anhydrase_CS"/>
</dbReference>
<reference evidence="8" key="1">
    <citation type="submission" date="2022-06" db="EMBL/GenBank/DDBJ databases">
        <title>Sneathiella actinostolidae sp. nov., isolated from a sea anemonein the Western Pacific Ocean.</title>
        <authorList>
            <person name="Wei M.J."/>
        </authorList>
    </citation>
    <scope>NUCLEOTIDE SEQUENCE</scope>
    <source>
        <strain evidence="8">PHK-P5</strain>
    </source>
</reference>
<evidence type="ECO:0000256" key="6">
    <source>
        <dbReference type="ARBA" id="ARBA00023239"/>
    </source>
</evidence>